<gene>
    <name evidence="2" type="ORF">JAN5088_01539</name>
</gene>
<protein>
    <submittedName>
        <fullName evidence="2">Uncharacterized protein</fullName>
    </submittedName>
</protein>
<dbReference type="EMBL" id="CXPG01000014">
    <property type="protein sequence ID" value="CTQ32767.1"/>
    <property type="molecule type" value="Genomic_DNA"/>
</dbReference>
<feature type="signal peptide" evidence="1">
    <location>
        <begin position="1"/>
        <end position="20"/>
    </location>
</feature>
<organism evidence="2 3">
    <name type="scientific">Jannaschia rubra</name>
    <dbReference type="NCBI Taxonomy" id="282197"/>
    <lineage>
        <taxon>Bacteria</taxon>
        <taxon>Pseudomonadati</taxon>
        <taxon>Pseudomonadota</taxon>
        <taxon>Alphaproteobacteria</taxon>
        <taxon>Rhodobacterales</taxon>
        <taxon>Roseobacteraceae</taxon>
        <taxon>Jannaschia</taxon>
    </lineage>
</organism>
<evidence type="ECO:0000256" key="1">
    <source>
        <dbReference type="SAM" id="SignalP"/>
    </source>
</evidence>
<dbReference type="AlphaFoldDB" id="A0A0M6XQ97"/>
<name>A0A0M6XQ97_9RHOB</name>
<keyword evidence="3" id="KW-1185">Reference proteome</keyword>
<accession>A0A0M6XQ97</accession>
<dbReference type="Proteomes" id="UP000048908">
    <property type="component" value="Unassembled WGS sequence"/>
</dbReference>
<feature type="chain" id="PRO_5005807082" evidence="1">
    <location>
        <begin position="21"/>
        <end position="205"/>
    </location>
</feature>
<evidence type="ECO:0000313" key="3">
    <source>
        <dbReference type="Proteomes" id="UP000048908"/>
    </source>
</evidence>
<reference evidence="2 3" key="1">
    <citation type="submission" date="2015-07" db="EMBL/GenBank/DDBJ databases">
        <authorList>
            <person name="Noorani M."/>
        </authorList>
    </citation>
    <scope>NUCLEOTIDE SEQUENCE [LARGE SCALE GENOMIC DNA]</scope>
    <source>
        <strain evidence="2 3">CECT 5088</strain>
    </source>
</reference>
<dbReference type="OrthoDB" id="7877072at2"/>
<proteinExistence type="predicted"/>
<evidence type="ECO:0000313" key="2">
    <source>
        <dbReference type="EMBL" id="CTQ32767.1"/>
    </source>
</evidence>
<dbReference type="RefSeq" id="WP_055682198.1">
    <property type="nucleotide sequence ID" value="NZ_CANMUL010000004.1"/>
</dbReference>
<keyword evidence="1" id="KW-0732">Signal</keyword>
<sequence length="205" mass="20726">MKPILSSVLLICLCAGQASAAICDFRPSRVIGAGTKAGLAGAGTVVKTVGAYTLTNPASGASMIGSAASATASASGGAATTASAIVTAPASIVVAGVTALGAGAYEGACYFTDERVTDPEEVLAIMRSIDSRADPDWFQLSEARSADDQAAIFLRNDEGFLDRYNVADLYIVNGVLMHRKRGRNVAVGDIGVIPVAATVTEPAGD</sequence>